<evidence type="ECO:0000256" key="2">
    <source>
        <dbReference type="SAM" id="MobiDB-lite"/>
    </source>
</evidence>
<feature type="domain" description="Histidine kinase/HSP90-like ATPase" evidence="3">
    <location>
        <begin position="11"/>
        <end position="136"/>
    </location>
</feature>
<dbReference type="Pfam" id="PF13581">
    <property type="entry name" value="HATPase_c_2"/>
    <property type="match status" value="1"/>
</dbReference>
<evidence type="ECO:0000313" key="4">
    <source>
        <dbReference type="EMBL" id="CAA9300253.1"/>
    </source>
</evidence>
<name>A0A6J4KA74_9BACT</name>
<reference evidence="4" key="1">
    <citation type="submission" date="2020-02" db="EMBL/GenBank/DDBJ databases">
        <authorList>
            <person name="Meier V. D."/>
        </authorList>
    </citation>
    <scope>NUCLEOTIDE SEQUENCE</scope>
    <source>
        <strain evidence="4">AVDCRST_MAG40</strain>
    </source>
</reference>
<dbReference type="PANTHER" id="PTHR35526">
    <property type="entry name" value="ANTI-SIGMA-F FACTOR RSBW-RELATED"/>
    <property type="match status" value="1"/>
</dbReference>
<keyword evidence="1" id="KW-0418">Kinase</keyword>
<dbReference type="InterPro" id="IPR050267">
    <property type="entry name" value="Anti-sigma-factor_SerPK"/>
</dbReference>
<dbReference type="EMBL" id="CADCTX010000085">
    <property type="protein sequence ID" value="CAA9300253.1"/>
    <property type="molecule type" value="Genomic_DNA"/>
</dbReference>
<dbReference type="CDD" id="cd16936">
    <property type="entry name" value="HATPase_RsbW-like"/>
    <property type="match status" value="1"/>
</dbReference>
<dbReference type="InterPro" id="IPR036890">
    <property type="entry name" value="HATPase_C_sf"/>
</dbReference>
<protein>
    <recommendedName>
        <fullName evidence="3">Histidine kinase/HSP90-like ATPase domain-containing protein</fullName>
    </recommendedName>
</protein>
<dbReference type="SUPFAM" id="SSF55874">
    <property type="entry name" value="ATPase domain of HSP90 chaperone/DNA topoisomerase II/histidine kinase"/>
    <property type="match status" value="1"/>
</dbReference>
<dbReference type="Gene3D" id="3.30.565.10">
    <property type="entry name" value="Histidine kinase-like ATPase, C-terminal domain"/>
    <property type="match status" value="1"/>
</dbReference>
<sequence>MSVARRIERDARPEQLPALLDFIERACAGAHLPEDVAFAVRLAAEEACTNVIRHGYPGGAPGRVAVGIARDASRVVVTIEDGGAPFDPADAPPPPTDASAEERPLGGLGWHLIRQVMDEVHHAHDAERGNTLTLVKRIPAPDYP</sequence>
<accession>A0A6J4KA74</accession>
<dbReference type="GO" id="GO:0004674">
    <property type="term" value="F:protein serine/threonine kinase activity"/>
    <property type="evidence" value="ECO:0007669"/>
    <property type="project" value="UniProtKB-KW"/>
</dbReference>
<organism evidence="4">
    <name type="scientific">uncultured Gemmatimonadaceae bacterium</name>
    <dbReference type="NCBI Taxonomy" id="246130"/>
    <lineage>
        <taxon>Bacteria</taxon>
        <taxon>Pseudomonadati</taxon>
        <taxon>Gemmatimonadota</taxon>
        <taxon>Gemmatimonadia</taxon>
        <taxon>Gemmatimonadales</taxon>
        <taxon>Gemmatimonadaceae</taxon>
        <taxon>environmental samples</taxon>
    </lineage>
</organism>
<dbReference type="AlphaFoldDB" id="A0A6J4KA74"/>
<proteinExistence type="predicted"/>
<keyword evidence="1" id="KW-0808">Transferase</keyword>
<gene>
    <name evidence="4" type="ORF">AVDCRST_MAG40-307</name>
</gene>
<evidence type="ECO:0000256" key="1">
    <source>
        <dbReference type="ARBA" id="ARBA00022527"/>
    </source>
</evidence>
<keyword evidence="1" id="KW-0723">Serine/threonine-protein kinase</keyword>
<dbReference type="InterPro" id="IPR003594">
    <property type="entry name" value="HATPase_dom"/>
</dbReference>
<evidence type="ECO:0000259" key="3">
    <source>
        <dbReference type="Pfam" id="PF13581"/>
    </source>
</evidence>
<feature type="region of interest" description="Disordered" evidence="2">
    <location>
        <begin position="81"/>
        <end position="103"/>
    </location>
</feature>